<accession>A0ABR4JFD4</accession>
<dbReference type="Proteomes" id="UP001610446">
    <property type="component" value="Unassembled WGS sequence"/>
</dbReference>
<keyword evidence="3" id="KW-1185">Reference proteome</keyword>
<name>A0ABR4JFD4_9EURO</name>
<organism evidence="2 3">
    <name type="scientific">Aspergillus pseudoustus</name>
    <dbReference type="NCBI Taxonomy" id="1810923"/>
    <lineage>
        <taxon>Eukaryota</taxon>
        <taxon>Fungi</taxon>
        <taxon>Dikarya</taxon>
        <taxon>Ascomycota</taxon>
        <taxon>Pezizomycotina</taxon>
        <taxon>Eurotiomycetes</taxon>
        <taxon>Eurotiomycetidae</taxon>
        <taxon>Eurotiales</taxon>
        <taxon>Aspergillaceae</taxon>
        <taxon>Aspergillus</taxon>
        <taxon>Aspergillus subgen. Nidulantes</taxon>
    </lineage>
</organism>
<reference evidence="2 3" key="1">
    <citation type="submission" date="2024-07" db="EMBL/GenBank/DDBJ databases">
        <title>Section-level genome sequencing and comparative genomics of Aspergillus sections Usti and Cavernicolus.</title>
        <authorList>
            <consortium name="Lawrence Berkeley National Laboratory"/>
            <person name="Nybo J.L."/>
            <person name="Vesth T.C."/>
            <person name="Theobald S."/>
            <person name="Frisvad J.C."/>
            <person name="Larsen T.O."/>
            <person name="Kjaerboelling I."/>
            <person name="Rothschild-Mancinelli K."/>
            <person name="Lyhne E.K."/>
            <person name="Kogle M.E."/>
            <person name="Barry K."/>
            <person name="Clum A."/>
            <person name="Na H."/>
            <person name="Ledsgaard L."/>
            <person name="Lin J."/>
            <person name="Lipzen A."/>
            <person name="Kuo A."/>
            <person name="Riley R."/>
            <person name="Mondo S."/>
            <person name="Labutti K."/>
            <person name="Haridas S."/>
            <person name="Pangalinan J."/>
            <person name="Salamov A.A."/>
            <person name="Simmons B.A."/>
            <person name="Magnuson J.K."/>
            <person name="Chen J."/>
            <person name="Drula E."/>
            <person name="Henrissat B."/>
            <person name="Wiebenga A."/>
            <person name="Lubbers R.J."/>
            <person name="Gomes A.C."/>
            <person name="Makela M.R."/>
            <person name="Stajich J."/>
            <person name="Grigoriev I.V."/>
            <person name="Mortensen U.H."/>
            <person name="De Vries R.P."/>
            <person name="Baker S.E."/>
            <person name="Andersen M.R."/>
        </authorList>
    </citation>
    <scope>NUCLEOTIDE SEQUENCE [LARGE SCALE GENOMIC DNA]</scope>
    <source>
        <strain evidence="2 3">CBS 123904</strain>
    </source>
</reference>
<feature type="compositionally biased region" description="Polar residues" evidence="1">
    <location>
        <begin position="7"/>
        <end position="17"/>
    </location>
</feature>
<evidence type="ECO:0000313" key="3">
    <source>
        <dbReference type="Proteomes" id="UP001610446"/>
    </source>
</evidence>
<feature type="compositionally biased region" description="Polar residues" evidence="1">
    <location>
        <begin position="97"/>
        <end position="106"/>
    </location>
</feature>
<sequence>MHHPSPYLSSFPQSTTPLIPASKQTRKYRTKSTRYFSRENEAKPHSRRPRTALSTSHLQYPTLPPLNASVEEWLSRSRPISMTSTLAIDPPQRSLSESWATLSASDVHSEDEAPSEQTDVGSLIDTSGPDDVASLDEQYSSNDDMHEDYDGALDNEDYDTRSDASEIRDLRPMFPQLGCSIDDSSLTTQAAFRQSTESIQFVEPDNWPEVERVQLKHTIRLIDGPEIAELGGNFSSYLDDSTLMATVQQTMTKKSIDTDKPFRVLYIGSAEFRGIILDKLGDVLVSSTSSGFESSSTESSRYHVVPTSFGAGAVPNFAELLPIHFQLIVDECLEATSESHVDRPRTITLKFKNRPACTSLWTGTEYGISSSADWALPDVAIIFLSTLDTTIAMDTQRLSRMFMERHGVPTMVISEKPLWKMSREPIPVNHHTLHMCLESRHSPTGKTAVLKRYPIDLNTFESITPSQLNKNLASLTSIYPRENFKSSAGASKASQEKALLGFRSYTKKILPLPYMKDDTELAFVLRLIVLAMLSLASLTLGHLALKATAVFLSSFVARSVVSNQIFPVSSTPTTQILPTADVKQTSLSVLSSTSSDVQVLARKPDSLSQLGNLMGGALSSLDSSKQSEKFEIQVVGDCHLVIKPPNRHTAARRKPNFSVHVSRRGEPLQYELSRLFEGVYSLKLDREEAYGLVNVTVITNSKPPTEQVVPVDLGIPWLKIANWKRAAHSITTHLSRDLGTAQTGISEAYSRITTDLQVIMGDVVRRAHLLRQEASLLRRNPLQLPLETGDVVFSTSKQISEIFKRTAVQPFISVASVLQYQTKKVNNEARHVISSTWTKINNGAQHLSPATMMEHVQNARKSKTLDRAHKRARRLMRWNAS</sequence>
<feature type="region of interest" description="Disordered" evidence="1">
    <location>
        <begin position="97"/>
        <end position="134"/>
    </location>
</feature>
<proteinExistence type="predicted"/>
<gene>
    <name evidence="2" type="ORF">BJY01DRAFT_33755</name>
</gene>
<evidence type="ECO:0000313" key="2">
    <source>
        <dbReference type="EMBL" id="KAL2838732.1"/>
    </source>
</evidence>
<comment type="caution">
    <text evidence="2">The sequence shown here is derived from an EMBL/GenBank/DDBJ whole genome shotgun (WGS) entry which is preliminary data.</text>
</comment>
<evidence type="ECO:0000256" key="1">
    <source>
        <dbReference type="SAM" id="MobiDB-lite"/>
    </source>
</evidence>
<feature type="region of interest" description="Disordered" evidence="1">
    <location>
        <begin position="1"/>
        <end position="60"/>
    </location>
</feature>
<dbReference type="EMBL" id="JBFXLU010000142">
    <property type="protein sequence ID" value="KAL2838732.1"/>
    <property type="molecule type" value="Genomic_DNA"/>
</dbReference>
<protein>
    <submittedName>
        <fullName evidence="2">Uncharacterized protein</fullName>
    </submittedName>
</protein>